<accession>A0A8T2XW19</accession>
<keyword evidence="5" id="KW-1185">Reference proteome</keyword>
<feature type="domain" description="DC1" evidence="3">
    <location>
        <begin position="18"/>
        <end position="63"/>
    </location>
</feature>
<keyword evidence="1" id="KW-0677">Repeat</keyword>
<dbReference type="Pfam" id="PF03107">
    <property type="entry name" value="C1_2"/>
    <property type="match status" value="3"/>
</dbReference>
<evidence type="ECO:0000313" key="4">
    <source>
        <dbReference type="EMBL" id="KAH8497014.1"/>
    </source>
</evidence>
<feature type="transmembrane region" description="Helical" evidence="2">
    <location>
        <begin position="256"/>
        <end position="278"/>
    </location>
</feature>
<evidence type="ECO:0000256" key="1">
    <source>
        <dbReference type="ARBA" id="ARBA00022737"/>
    </source>
</evidence>
<keyword evidence="2" id="KW-0472">Membrane</keyword>
<protein>
    <recommendedName>
        <fullName evidence="3">DC1 domain-containing protein</fullName>
    </recommendedName>
</protein>
<proteinExistence type="predicted"/>
<dbReference type="InterPro" id="IPR004146">
    <property type="entry name" value="DC1"/>
</dbReference>
<evidence type="ECO:0000259" key="3">
    <source>
        <dbReference type="Pfam" id="PF03107"/>
    </source>
</evidence>
<feature type="domain" description="DC1" evidence="3">
    <location>
        <begin position="73"/>
        <end position="115"/>
    </location>
</feature>
<dbReference type="InterPro" id="IPR046349">
    <property type="entry name" value="C1-like_sf"/>
</dbReference>
<dbReference type="SUPFAM" id="SSF57889">
    <property type="entry name" value="Cysteine-rich domain"/>
    <property type="match status" value="2"/>
</dbReference>
<dbReference type="EMBL" id="JACEGQ020000010">
    <property type="protein sequence ID" value="KAH8497014.1"/>
    <property type="molecule type" value="Genomic_DNA"/>
</dbReference>
<keyword evidence="2" id="KW-1133">Transmembrane helix</keyword>
<dbReference type="AlphaFoldDB" id="A0A8T2XW19"/>
<organism evidence="4 5">
    <name type="scientific">Populus deltoides</name>
    <name type="common">Eastern poplar</name>
    <name type="synonym">Eastern cottonwood</name>
    <dbReference type="NCBI Taxonomy" id="3696"/>
    <lineage>
        <taxon>Eukaryota</taxon>
        <taxon>Viridiplantae</taxon>
        <taxon>Streptophyta</taxon>
        <taxon>Embryophyta</taxon>
        <taxon>Tracheophyta</taxon>
        <taxon>Spermatophyta</taxon>
        <taxon>Magnoliopsida</taxon>
        <taxon>eudicotyledons</taxon>
        <taxon>Gunneridae</taxon>
        <taxon>Pentapetalae</taxon>
        <taxon>rosids</taxon>
        <taxon>fabids</taxon>
        <taxon>Malpighiales</taxon>
        <taxon>Salicaceae</taxon>
        <taxon>Saliceae</taxon>
        <taxon>Populus</taxon>
    </lineage>
</organism>
<reference evidence="4" key="1">
    <citation type="journal article" date="2021" name="J. Hered.">
        <title>Genome Assembly of Salicaceae Populus deltoides (Eastern Cottonwood) I-69 Based on Nanopore Sequencing and Hi-C Technologies.</title>
        <authorList>
            <person name="Bai S."/>
            <person name="Wu H."/>
            <person name="Zhang J."/>
            <person name="Pan Z."/>
            <person name="Zhao W."/>
            <person name="Li Z."/>
            <person name="Tong C."/>
        </authorList>
    </citation>
    <scope>NUCLEOTIDE SEQUENCE</scope>
    <source>
        <tissue evidence="4">Leaf</tissue>
    </source>
</reference>
<feature type="domain" description="DC1" evidence="3">
    <location>
        <begin position="128"/>
        <end position="169"/>
    </location>
</feature>
<evidence type="ECO:0000313" key="5">
    <source>
        <dbReference type="Proteomes" id="UP000807159"/>
    </source>
</evidence>
<dbReference type="Proteomes" id="UP000807159">
    <property type="component" value="Chromosome 10"/>
</dbReference>
<comment type="caution">
    <text evidence="4">The sequence shown here is derived from an EMBL/GenBank/DDBJ whole genome shotgun (WGS) entry which is preliminary data.</text>
</comment>
<dbReference type="PANTHER" id="PTHR47841">
    <property type="entry name" value="DIACYLGLYCEROL KINASE THETA-LIKE-RELATED"/>
    <property type="match status" value="1"/>
</dbReference>
<sequence length="286" mass="32517">MARMSMPSSPRPQMLRHPSHIHPLFEFHLPVGGEFICDGCRTCGYEKSYRCNYCNFDLHEYCATCPIKLRSGLHVHELTLVNLVATRKVCDICEECVDGLFYTCSFCDFNMHPVCTQIPTKLQHGHLPNHSLTLRQPRMSSWCVVCWDACTSWRYRCDICQVDVHLDCVYEPFYELETSPRSRSMETYMGSPQFEACLESPSSSRSTRANMGPRQLMGGFHGFPMMVPNQGQMGHLAAYQAHNGNQGRRRSKRRKIISAVAKLAANVLFGSVIGVMPFSPQDFWGS</sequence>
<keyword evidence="2" id="KW-0812">Transmembrane</keyword>
<name>A0A8T2XW19_POPDE</name>
<dbReference type="PANTHER" id="PTHR47841:SF7">
    <property type="entry name" value="CYSTEINE_HISTIDINE-RICH C1 DOMAIN PROTEIN"/>
    <property type="match status" value="1"/>
</dbReference>
<evidence type="ECO:0000256" key="2">
    <source>
        <dbReference type="SAM" id="Phobius"/>
    </source>
</evidence>
<gene>
    <name evidence="4" type="ORF">H0E87_019647</name>
</gene>